<evidence type="ECO:0000313" key="2">
    <source>
        <dbReference type="Proteomes" id="UP001597183"/>
    </source>
</evidence>
<protein>
    <submittedName>
        <fullName evidence="1">DNA sulfur modification protein DndB</fullName>
    </submittedName>
</protein>
<keyword evidence="2" id="KW-1185">Reference proteome</keyword>
<dbReference type="Proteomes" id="UP001597183">
    <property type="component" value="Unassembled WGS sequence"/>
</dbReference>
<reference evidence="2" key="1">
    <citation type="journal article" date="2019" name="Int. J. Syst. Evol. Microbiol.">
        <title>The Global Catalogue of Microorganisms (GCM) 10K type strain sequencing project: providing services to taxonomists for standard genome sequencing and annotation.</title>
        <authorList>
            <consortium name="The Broad Institute Genomics Platform"/>
            <consortium name="The Broad Institute Genome Sequencing Center for Infectious Disease"/>
            <person name="Wu L."/>
            <person name="Ma J."/>
        </authorList>
    </citation>
    <scope>NUCLEOTIDE SEQUENCE [LARGE SCALE GENOMIC DNA]</scope>
    <source>
        <strain evidence="2">CCM 7526</strain>
    </source>
</reference>
<organism evidence="1 2">
    <name type="scientific">Actinoplanes sichuanensis</name>
    <dbReference type="NCBI Taxonomy" id="512349"/>
    <lineage>
        <taxon>Bacteria</taxon>
        <taxon>Bacillati</taxon>
        <taxon>Actinomycetota</taxon>
        <taxon>Actinomycetes</taxon>
        <taxon>Micromonosporales</taxon>
        <taxon>Micromonosporaceae</taxon>
        <taxon>Actinoplanes</taxon>
    </lineage>
</organism>
<proteinExistence type="predicted"/>
<evidence type="ECO:0000313" key="1">
    <source>
        <dbReference type="EMBL" id="MFD1372932.1"/>
    </source>
</evidence>
<dbReference type="CDD" id="cd16414">
    <property type="entry name" value="dndB_like"/>
    <property type="match status" value="1"/>
</dbReference>
<dbReference type="EMBL" id="JBHTMK010000063">
    <property type="protein sequence ID" value="MFD1372932.1"/>
    <property type="molecule type" value="Genomic_DNA"/>
</dbReference>
<sequence>MSIEIDAGKISGPQRQSTFIAQRSTQGGRVVYTIRIPLTSLDVILPLPDPDQPDPDNRKVDSRHAKLFGEYIHLHESWVAPTLLARDNGGCTFVEIPGTDGRIGYLTIPWAIGALSPLSNIDGQHRILGVHLIIRILGEEIKKIDREITRTTKPEKIEELTTSRDRLAGHLKRLENESVGVDIYVEPNNVLARQMFVDVADNAKGISSALKARFDSSKVANRILDRVISHALLKGKVDLEQDRMTAKNPNLMGAKHVADLTRGVAVGVSGRIGKQRERELADEVMVEMVHGFLDCLADGFKDLAAVAEGTLKPLDLRAQSLLGSIGMLRVLAGVHHELRENHDANDDDIIAFFTKLDPHMNAPVAGDSIWRNTAANSDFESGPTTSAPIMRTQNLIHLVKVIVGWYTNPPAQL</sequence>
<name>A0ABW4AS00_9ACTN</name>
<accession>A0ABW4AS00</accession>
<dbReference type="Pfam" id="PF14072">
    <property type="entry name" value="DndB"/>
    <property type="match status" value="1"/>
</dbReference>
<dbReference type="InterPro" id="IPR017642">
    <property type="entry name" value="DNA_S_mod_DndB"/>
</dbReference>
<gene>
    <name evidence="1" type="ORF">ACFQ5G_47050</name>
</gene>
<comment type="caution">
    <text evidence="1">The sequence shown here is derived from an EMBL/GenBank/DDBJ whole genome shotgun (WGS) entry which is preliminary data.</text>
</comment>
<dbReference type="RefSeq" id="WP_317794661.1">
    <property type="nucleotide sequence ID" value="NZ_AP028461.1"/>
</dbReference>